<proteinExistence type="predicted"/>
<evidence type="ECO:0000313" key="2">
    <source>
        <dbReference type="Proteomes" id="UP000609879"/>
    </source>
</evidence>
<reference evidence="1 2" key="1">
    <citation type="submission" date="2021-01" db="EMBL/GenBank/DDBJ databases">
        <title>Whole genome shotgun sequence of Actinoplanes deccanensis NBRC 13994.</title>
        <authorList>
            <person name="Komaki H."/>
            <person name="Tamura T."/>
        </authorList>
    </citation>
    <scope>NUCLEOTIDE SEQUENCE [LARGE SCALE GENOMIC DNA]</scope>
    <source>
        <strain evidence="1 2">NBRC 13994</strain>
    </source>
</reference>
<dbReference type="Proteomes" id="UP000609879">
    <property type="component" value="Unassembled WGS sequence"/>
</dbReference>
<gene>
    <name evidence="1" type="ORF">Ade02nite_10800</name>
</gene>
<protein>
    <submittedName>
        <fullName evidence="1">Uncharacterized protein</fullName>
    </submittedName>
</protein>
<dbReference type="EMBL" id="BOMI01000015">
    <property type="protein sequence ID" value="GID72439.1"/>
    <property type="molecule type" value="Genomic_DNA"/>
</dbReference>
<organism evidence="1 2">
    <name type="scientific">Paractinoplanes deccanensis</name>
    <dbReference type="NCBI Taxonomy" id="113561"/>
    <lineage>
        <taxon>Bacteria</taxon>
        <taxon>Bacillati</taxon>
        <taxon>Actinomycetota</taxon>
        <taxon>Actinomycetes</taxon>
        <taxon>Micromonosporales</taxon>
        <taxon>Micromonosporaceae</taxon>
        <taxon>Paractinoplanes</taxon>
    </lineage>
</organism>
<sequence>MTTGKWSLSVELQQIAMVGSLREATIVLGIVPAAAGQFRIAESEWYDAGPDVQALDFDVFCDGSPAGIYVVKASTSAADRPAHVVDEWNMRRDAVSLAGVEVPRLIGVGRGLLIEERIPYSFPEALSVAGRRSELIRAFGTAVRRLVHFGFRPLSCASWRSRGTDVVVADFANELGAPAIRHDSPESYIETLLVSHLDLIASDEERGLLFASAEI</sequence>
<evidence type="ECO:0000313" key="1">
    <source>
        <dbReference type="EMBL" id="GID72439.1"/>
    </source>
</evidence>
<comment type="caution">
    <text evidence="1">The sequence shown here is derived from an EMBL/GenBank/DDBJ whole genome shotgun (WGS) entry which is preliminary data.</text>
</comment>
<keyword evidence="2" id="KW-1185">Reference proteome</keyword>
<name>A0ABQ3XXG2_9ACTN</name>
<accession>A0ABQ3XXG2</accession>